<name>A0A1B9I1U9_9TREE</name>
<dbReference type="AlphaFoldDB" id="A0A1B9I1U9"/>
<reference evidence="2" key="3">
    <citation type="submission" date="2016-07" db="EMBL/GenBank/DDBJ databases">
        <title>Evolution of pathogenesis and genome organization in the Tremellales.</title>
        <authorList>
            <person name="Cuomo C."/>
            <person name="Litvintseva A."/>
            <person name="Heitman J."/>
            <person name="Chen Y."/>
            <person name="Sun S."/>
            <person name="Springer D."/>
            <person name="Dromer F."/>
            <person name="Young S."/>
            <person name="Zeng Q."/>
            <person name="Chapman S."/>
            <person name="Gujja S."/>
            <person name="Saif S."/>
            <person name="Birren B."/>
        </authorList>
    </citation>
    <scope>NUCLEOTIDE SEQUENCE</scope>
    <source>
        <strain evidence="2">CBS 10737</strain>
    </source>
</reference>
<dbReference type="Gene3D" id="3.40.30.10">
    <property type="entry name" value="Glutaredoxin"/>
    <property type="match status" value="1"/>
</dbReference>
<dbReference type="CDD" id="cd02970">
    <property type="entry name" value="PRX_like2"/>
    <property type="match status" value="1"/>
</dbReference>
<dbReference type="KEGG" id="kpin:30172402"/>
<feature type="compositionally biased region" description="Low complexity" evidence="1">
    <location>
        <begin position="200"/>
        <end position="236"/>
    </location>
</feature>
<reference evidence="3" key="2">
    <citation type="submission" date="2013-07" db="EMBL/GenBank/DDBJ databases">
        <authorList>
            <consortium name="The Broad Institute Genome Sequencing Platform"/>
            <person name="Cuomo C."/>
            <person name="Litvintseva A."/>
            <person name="Chen Y."/>
            <person name="Heitman J."/>
            <person name="Sun S."/>
            <person name="Springer D."/>
            <person name="Dromer F."/>
            <person name="Young S.K."/>
            <person name="Zeng Q."/>
            <person name="Gargeya S."/>
            <person name="Fitzgerald M."/>
            <person name="Abouelleil A."/>
            <person name="Alvarado L."/>
            <person name="Berlin A.M."/>
            <person name="Chapman S.B."/>
            <person name="Dewar J."/>
            <person name="Goldberg J."/>
            <person name="Griggs A."/>
            <person name="Gujja S."/>
            <person name="Hansen M."/>
            <person name="Howarth C."/>
            <person name="Imamovic A."/>
            <person name="Larimer J."/>
            <person name="McCowan C."/>
            <person name="Murphy C."/>
            <person name="Pearson M."/>
            <person name="Priest M."/>
            <person name="Roberts A."/>
            <person name="Saif S."/>
            <person name="Shea T."/>
            <person name="Sykes S."/>
            <person name="Wortman J."/>
            <person name="Nusbaum C."/>
            <person name="Birren B."/>
        </authorList>
    </citation>
    <scope>NUCLEOTIDE SEQUENCE</scope>
    <source>
        <strain evidence="3">CBS 10737</strain>
    </source>
</reference>
<evidence type="ECO:0000313" key="2">
    <source>
        <dbReference type="EMBL" id="OCF49512.1"/>
    </source>
</evidence>
<dbReference type="PANTHER" id="PTHR28630">
    <property type="match status" value="1"/>
</dbReference>
<feature type="compositionally biased region" description="Low complexity" evidence="1">
    <location>
        <begin position="19"/>
        <end position="46"/>
    </location>
</feature>
<dbReference type="Proteomes" id="UP000094020">
    <property type="component" value="Chromosome 5"/>
</dbReference>
<dbReference type="PANTHER" id="PTHR28630:SF3">
    <property type="entry name" value="PEROXIREDOXIN-LIKE 2C"/>
    <property type="match status" value="1"/>
</dbReference>
<dbReference type="RefSeq" id="XP_019010731.1">
    <property type="nucleotide sequence ID" value="XM_019155773.1"/>
</dbReference>
<reference evidence="2" key="1">
    <citation type="submission" date="2013-07" db="EMBL/GenBank/DDBJ databases">
        <title>The Genome Sequence of Cryptococcus pinus CBS10737.</title>
        <authorList>
            <consortium name="The Broad Institute Genome Sequencing Platform"/>
            <person name="Cuomo C."/>
            <person name="Litvintseva A."/>
            <person name="Chen Y."/>
            <person name="Heitman J."/>
            <person name="Sun S."/>
            <person name="Springer D."/>
            <person name="Dromer F."/>
            <person name="Young S.K."/>
            <person name="Zeng Q."/>
            <person name="Gargeya S."/>
            <person name="Fitzgerald M."/>
            <person name="Abouelleil A."/>
            <person name="Alvarado L."/>
            <person name="Berlin A.M."/>
            <person name="Chapman S.B."/>
            <person name="Dewar J."/>
            <person name="Goldberg J."/>
            <person name="Griggs A."/>
            <person name="Gujja S."/>
            <person name="Hansen M."/>
            <person name="Howarth C."/>
            <person name="Imamovic A."/>
            <person name="Larimer J."/>
            <person name="McCowan C."/>
            <person name="Murphy C."/>
            <person name="Pearson M."/>
            <person name="Priest M."/>
            <person name="Roberts A."/>
            <person name="Saif S."/>
            <person name="Shea T."/>
            <person name="Sykes S."/>
            <person name="Wortman J."/>
            <person name="Nusbaum C."/>
            <person name="Birren B."/>
        </authorList>
    </citation>
    <scope>NUCLEOTIDE SEQUENCE [LARGE SCALE GENOMIC DNA]</scope>
    <source>
        <strain evidence="2">CBS 10737</strain>
    </source>
</reference>
<dbReference type="SUPFAM" id="SSF52833">
    <property type="entry name" value="Thioredoxin-like"/>
    <property type="match status" value="1"/>
</dbReference>
<dbReference type="OrthoDB" id="40334at2759"/>
<dbReference type="EMBL" id="CP144523">
    <property type="protein sequence ID" value="WWC70435.1"/>
    <property type="molecule type" value="Genomic_DNA"/>
</dbReference>
<gene>
    <name evidence="2" type="ORF">I206_04033</name>
    <name evidence="3" type="ORF">I206_104386</name>
</gene>
<feature type="region of interest" description="Disordered" evidence="1">
    <location>
        <begin position="200"/>
        <end position="242"/>
    </location>
</feature>
<evidence type="ECO:0008006" key="5">
    <source>
        <dbReference type="Google" id="ProtNLM"/>
    </source>
</evidence>
<evidence type="ECO:0000313" key="4">
    <source>
        <dbReference type="Proteomes" id="UP000094020"/>
    </source>
</evidence>
<sequence length="619" mass="68835">MTSSEMHDSSLISKPNSQTYSTTTSLSVISSRSSSDSSPSTITSNSPKKDRRLSRKLPPALTESLENLAASSSYSQTHSNYPFTGVFSKLNQLETTLEYKKQETEIIGDISPLSKTISLPVPEDSTGFRDSSNNHNDILNVTPTLNTKIFRTIRSSSESQATSIPTNNIATHSIILPKGKYKSINIKSNSISGPIIHPSSSSSCSYSSSTNTPTTLSTSNSMGFLKSSSKSSSSRSDILLTPKQSLGKLNRNSIESSSGSGNSCRRESCGTWSLFDEIQFEDSLSSSSKIGSKLKNQKPKKESSKEKKERIRIEKELFDEYNSPTHKSLFEASLMEVIDENGRRFKFGDLVRNRKTIVIFIRHWYCPLCAQYMNSILAEVSLDALEEANVDLIIIGNGSDKMLNGYRNKAFRSPFKIYTDPTLALYRALGLTRQTGDGGENEDKGEYLVQSAKESTIQTIKRATKMPIRNPGHFTQLGGEFIFNGTLNVTYTHRMINTRSHQPIRDICEKAGVRLEFIHYEPGLPPPPVHRHSFFGIDPTKSQQELKDDGMIVSSQIDNWQKERNETLERMKALKAARRGCPNTLNDSRLKVVDNVRIVGQDMEEDEIVMGFSSLGFAA</sequence>
<evidence type="ECO:0000313" key="3">
    <source>
        <dbReference type="EMBL" id="WWC70435.1"/>
    </source>
</evidence>
<evidence type="ECO:0000256" key="1">
    <source>
        <dbReference type="SAM" id="MobiDB-lite"/>
    </source>
</evidence>
<feature type="region of interest" description="Disordered" evidence="1">
    <location>
        <begin position="1"/>
        <end position="55"/>
    </location>
</feature>
<reference evidence="3" key="4">
    <citation type="submission" date="2024-02" db="EMBL/GenBank/DDBJ databases">
        <title>Comparative genomics of Cryptococcus and Kwoniella reveals pathogenesis evolution and contrasting modes of karyotype evolution via chromosome fusion or intercentromeric recombination.</title>
        <authorList>
            <person name="Coelho M.A."/>
            <person name="David-Palma M."/>
            <person name="Shea T."/>
            <person name="Bowers K."/>
            <person name="McGinley-Smith S."/>
            <person name="Mohammad A.W."/>
            <person name="Gnirke A."/>
            <person name="Yurkov A.M."/>
            <person name="Nowrousian M."/>
            <person name="Sun S."/>
            <person name="Cuomo C.A."/>
            <person name="Heitman J."/>
        </authorList>
    </citation>
    <scope>NUCLEOTIDE SEQUENCE</scope>
    <source>
        <strain evidence="3">CBS 10737</strain>
    </source>
</reference>
<feature type="region of interest" description="Disordered" evidence="1">
    <location>
        <begin position="289"/>
        <end position="308"/>
    </location>
</feature>
<feature type="compositionally biased region" description="Polar residues" evidence="1">
    <location>
        <begin position="9"/>
        <end position="18"/>
    </location>
</feature>
<dbReference type="InterPro" id="IPR036249">
    <property type="entry name" value="Thioredoxin-like_sf"/>
</dbReference>
<organism evidence="2">
    <name type="scientific">Kwoniella pini CBS 10737</name>
    <dbReference type="NCBI Taxonomy" id="1296096"/>
    <lineage>
        <taxon>Eukaryota</taxon>
        <taxon>Fungi</taxon>
        <taxon>Dikarya</taxon>
        <taxon>Basidiomycota</taxon>
        <taxon>Agaricomycotina</taxon>
        <taxon>Tremellomycetes</taxon>
        <taxon>Tremellales</taxon>
        <taxon>Cryptococcaceae</taxon>
        <taxon>Kwoniella</taxon>
    </lineage>
</organism>
<keyword evidence="4" id="KW-1185">Reference proteome</keyword>
<accession>A0A1B9I1U9</accession>
<dbReference type="GeneID" id="30172402"/>
<dbReference type="STRING" id="1296096.A0A1B9I1U9"/>
<dbReference type="Pfam" id="PF13911">
    <property type="entry name" value="AhpC-TSA_2"/>
    <property type="match status" value="1"/>
</dbReference>
<dbReference type="InterPro" id="IPR032801">
    <property type="entry name" value="PXL2A/B/C"/>
</dbReference>
<protein>
    <recommendedName>
        <fullName evidence="5">Thioredoxin domain-containing protein</fullName>
    </recommendedName>
</protein>
<proteinExistence type="predicted"/>
<feature type="compositionally biased region" description="Basic and acidic residues" evidence="1">
    <location>
        <begin position="299"/>
        <end position="308"/>
    </location>
</feature>
<dbReference type="EMBL" id="KI894011">
    <property type="protein sequence ID" value="OCF49512.1"/>
    <property type="molecule type" value="Genomic_DNA"/>
</dbReference>